<reference evidence="1" key="1">
    <citation type="journal article" date="2012" name="Nat. Biotechnol.">
        <title>Reference genome sequence of the model plant Setaria.</title>
        <authorList>
            <person name="Bennetzen J.L."/>
            <person name="Schmutz J."/>
            <person name="Wang H."/>
            <person name="Percifield R."/>
            <person name="Hawkins J."/>
            <person name="Pontaroli A.C."/>
            <person name="Estep M."/>
            <person name="Feng L."/>
            <person name="Vaughn J.N."/>
            <person name="Grimwood J."/>
            <person name="Jenkins J."/>
            <person name="Barry K."/>
            <person name="Lindquist E."/>
            <person name="Hellsten U."/>
            <person name="Deshpande S."/>
            <person name="Wang X."/>
            <person name="Wu X."/>
            <person name="Mitros T."/>
            <person name="Triplett J."/>
            <person name="Yang X."/>
            <person name="Ye C.Y."/>
            <person name="Mauro-Herrera M."/>
            <person name="Wang L."/>
            <person name="Li P."/>
            <person name="Sharma M."/>
            <person name="Sharma R."/>
            <person name="Ronald P.C."/>
            <person name="Panaud O."/>
            <person name="Kellogg E.A."/>
            <person name="Brutnell T.P."/>
            <person name="Doust A.N."/>
            <person name="Tuskan G.A."/>
            <person name="Rokhsar D."/>
            <person name="Devos K.M."/>
        </authorList>
    </citation>
    <scope>NUCLEOTIDE SEQUENCE [LARGE SCALE GENOMIC DNA]</scope>
    <source>
        <strain evidence="1">Yugu1</strain>
    </source>
</reference>
<proteinExistence type="predicted"/>
<reference evidence="1" key="2">
    <citation type="submission" date="2015-07" db="EMBL/GenBank/DDBJ databases">
        <authorList>
            <person name="Noorani M."/>
        </authorList>
    </citation>
    <scope>NUCLEOTIDE SEQUENCE</scope>
    <source>
        <strain evidence="1">Yugu1</strain>
    </source>
</reference>
<accession>A0A368SL51</accession>
<dbReference type="EMBL" id="CM003536">
    <property type="protein sequence ID" value="RCV43084.1"/>
    <property type="molecule type" value="Genomic_DNA"/>
</dbReference>
<name>A0A368SL51_SETIT</name>
<evidence type="ECO:0000313" key="1">
    <source>
        <dbReference type="EMBL" id="RCV43084.1"/>
    </source>
</evidence>
<gene>
    <name evidence="1" type="ORF">SETIT_9G267700v2</name>
</gene>
<sequence>MFSHTNATNPTVVVVYLHTRFFDHACLCNFIENLIKVSCSLSACKPASQNSLIFISIYSYHASLYAANILTNLIRIILHYPDGRETSSIQISSTIILYNYSRRTRHLLL</sequence>
<protein>
    <submittedName>
        <fullName evidence="1">Uncharacterized protein</fullName>
    </submittedName>
</protein>
<organism evidence="1">
    <name type="scientific">Setaria italica</name>
    <name type="common">Foxtail millet</name>
    <name type="synonym">Panicum italicum</name>
    <dbReference type="NCBI Taxonomy" id="4555"/>
    <lineage>
        <taxon>Eukaryota</taxon>
        <taxon>Viridiplantae</taxon>
        <taxon>Streptophyta</taxon>
        <taxon>Embryophyta</taxon>
        <taxon>Tracheophyta</taxon>
        <taxon>Spermatophyta</taxon>
        <taxon>Magnoliopsida</taxon>
        <taxon>Liliopsida</taxon>
        <taxon>Poales</taxon>
        <taxon>Poaceae</taxon>
        <taxon>PACMAD clade</taxon>
        <taxon>Panicoideae</taxon>
        <taxon>Panicodae</taxon>
        <taxon>Paniceae</taxon>
        <taxon>Cenchrinae</taxon>
        <taxon>Setaria</taxon>
    </lineage>
</organism>
<dbReference type="AlphaFoldDB" id="A0A368SL51"/>